<organism evidence="1 2">
    <name type="scientific">Candidatus Kurthia intestinigallinarum</name>
    <dbReference type="NCBI Taxonomy" id="1562256"/>
    <lineage>
        <taxon>Bacteria</taxon>
        <taxon>Bacillati</taxon>
        <taxon>Bacillota</taxon>
        <taxon>Bacilli</taxon>
        <taxon>Bacillales</taxon>
        <taxon>Caryophanaceae</taxon>
        <taxon>Kurthia</taxon>
    </lineage>
</organism>
<accession>A0A433RUW3</accession>
<protein>
    <submittedName>
        <fullName evidence="1">Uncharacterized protein</fullName>
    </submittedName>
</protein>
<dbReference type="AlphaFoldDB" id="A0A433RUW3"/>
<keyword evidence="2" id="KW-1185">Reference proteome</keyword>
<evidence type="ECO:0000313" key="2">
    <source>
        <dbReference type="Proteomes" id="UP000288623"/>
    </source>
</evidence>
<proteinExistence type="predicted"/>
<evidence type="ECO:0000313" key="1">
    <source>
        <dbReference type="EMBL" id="RUS57063.1"/>
    </source>
</evidence>
<name>A0A433RUW3_9BACL</name>
<gene>
    <name evidence="1" type="ORF">QI30_08340</name>
</gene>
<dbReference type="Proteomes" id="UP000288623">
    <property type="component" value="Unassembled WGS sequence"/>
</dbReference>
<dbReference type="EMBL" id="JTFC01000029">
    <property type="protein sequence ID" value="RUS57063.1"/>
    <property type="molecule type" value="Genomic_DNA"/>
</dbReference>
<dbReference type="OrthoDB" id="2459842at2"/>
<dbReference type="RefSeq" id="WP_126990483.1">
    <property type="nucleotide sequence ID" value="NZ_JTFC01000029.1"/>
</dbReference>
<reference evidence="1 2" key="1">
    <citation type="submission" date="2014-11" db="EMBL/GenBank/DDBJ databases">
        <title>Genome sequence and analysis of novel Kurthia sp.</title>
        <authorList>
            <person name="Lawson J.N."/>
            <person name="Gonzalez J.E."/>
            <person name="Rinauldi L."/>
            <person name="Xuan Z."/>
            <person name="Firman A."/>
            <person name="Shaddox L."/>
            <person name="Trudeau A."/>
            <person name="Shah S."/>
            <person name="Reiman D."/>
        </authorList>
    </citation>
    <scope>NUCLEOTIDE SEQUENCE [LARGE SCALE GENOMIC DNA]</scope>
    <source>
        <strain evidence="1 2">3B1D</strain>
    </source>
</reference>
<comment type="caution">
    <text evidence="1">The sequence shown here is derived from an EMBL/GenBank/DDBJ whole genome shotgun (WGS) entry which is preliminary data.</text>
</comment>
<sequence length="202" mass="23393">MNGEKYYTITYSNAYKITSETNFYKKFKVLKGYVKVADTTKEKITISGFKSLFSNYPENITNLSTTTRYVVLDNLVSYLSSARFDDFEYPNHFMFIEKGTILTVLDTFTINGQTYDARNYGLLQRIIPATSIKKVKTPTKVYTAAERKIVYKTTKDTFSRESFGKQFLTEDHKLNKIKAGTQLQVLKEVTADRKNYVFIKVK</sequence>